<proteinExistence type="inferred from homology"/>
<dbReference type="AlphaFoldDB" id="A0A0M0K2R0"/>
<keyword evidence="4" id="KW-1185">Reference proteome</keyword>
<evidence type="ECO:0000313" key="4">
    <source>
        <dbReference type="Proteomes" id="UP000037460"/>
    </source>
</evidence>
<dbReference type="InterPro" id="IPR027443">
    <property type="entry name" value="IPNS-like_sf"/>
</dbReference>
<dbReference type="InterPro" id="IPR007803">
    <property type="entry name" value="Asp/Arg/Pro-Hydrxlase"/>
</dbReference>
<evidence type="ECO:0000256" key="1">
    <source>
        <dbReference type="ARBA" id="ARBA00007730"/>
    </source>
</evidence>
<dbReference type="Pfam" id="PF05118">
    <property type="entry name" value="Asp_Arg_Hydrox"/>
    <property type="match status" value="1"/>
</dbReference>
<gene>
    <name evidence="3" type="ORF">Ctob_013422</name>
</gene>
<dbReference type="OrthoDB" id="438431at2759"/>
<comment type="similarity">
    <text evidence="1">Belongs to the aspartyl/asparaginyl beta-hydroxylase family.</text>
</comment>
<dbReference type="EMBL" id="JWZX01001602">
    <property type="protein sequence ID" value="KOO33094.1"/>
    <property type="molecule type" value="Genomic_DNA"/>
</dbReference>
<dbReference type="GO" id="GO:0005783">
    <property type="term" value="C:endoplasmic reticulum"/>
    <property type="evidence" value="ECO:0007669"/>
    <property type="project" value="TreeGrafter"/>
</dbReference>
<sequence length="277" mass="31347">MKPDGRTVLLNLGETLQWLGRPAAANKTFALAVARGVWQHAQQRPSQYVPGLRAAPWWELSEVPELLRLFRSKETIETLRDEGIALLRRGAPFLNYFSPALVSGKWSDVMLATSGMRQPGADHAPRSYALYEAFGEAVTTMVTGQAYFSVLSPGARLQAHCGPTNARLRVHIGLSVPENAAMRVGNETRRWREGEAFIFDDSFEHEVWNEGSEPRLVFIFDVWHPQLSTDESRLNALRSEPVHSQRYMMTRDSVRAGLGLPRTEIDLVKDRRMRTIY</sequence>
<evidence type="ECO:0000313" key="3">
    <source>
        <dbReference type="EMBL" id="KOO33094.1"/>
    </source>
</evidence>
<reference evidence="4" key="1">
    <citation type="journal article" date="2015" name="PLoS Genet.">
        <title>Genome Sequence and Transcriptome Analyses of Chrysochromulina tobin: Metabolic Tools for Enhanced Algal Fitness in the Prominent Order Prymnesiales (Haptophyceae).</title>
        <authorList>
            <person name="Hovde B.T."/>
            <person name="Deodato C.R."/>
            <person name="Hunsperger H.M."/>
            <person name="Ryken S.A."/>
            <person name="Yost W."/>
            <person name="Jha R.K."/>
            <person name="Patterson J."/>
            <person name="Monnat R.J. Jr."/>
            <person name="Barlow S.B."/>
            <person name="Starkenburg S.R."/>
            <person name="Cattolico R.A."/>
        </authorList>
    </citation>
    <scope>NUCLEOTIDE SEQUENCE</scope>
    <source>
        <strain evidence="4">CCMP291</strain>
    </source>
</reference>
<accession>A0A0M0K2R0</accession>
<organism evidence="3 4">
    <name type="scientific">Chrysochromulina tobinii</name>
    <dbReference type="NCBI Taxonomy" id="1460289"/>
    <lineage>
        <taxon>Eukaryota</taxon>
        <taxon>Haptista</taxon>
        <taxon>Haptophyta</taxon>
        <taxon>Prymnesiophyceae</taxon>
        <taxon>Prymnesiales</taxon>
        <taxon>Chrysochromulinaceae</taxon>
        <taxon>Chrysochromulina</taxon>
    </lineage>
</organism>
<feature type="domain" description="Aspartyl/asparaginy/proline hydroxylase" evidence="2">
    <location>
        <begin position="75"/>
        <end position="225"/>
    </location>
</feature>
<protein>
    <submittedName>
        <fullName evidence="3">Aspartyl/asparaginyl beta-hydroxylase</fullName>
    </submittedName>
</protein>
<evidence type="ECO:0000259" key="2">
    <source>
        <dbReference type="Pfam" id="PF05118"/>
    </source>
</evidence>
<dbReference type="SUPFAM" id="SSF51197">
    <property type="entry name" value="Clavaminate synthase-like"/>
    <property type="match status" value="1"/>
</dbReference>
<dbReference type="PANTHER" id="PTHR12366:SF29">
    <property type="entry name" value="ASPARTYL BETA-HYDROXYLASE, ISOFORM L"/>
    <property type="match status" value="1"/>
</dbReference>
<dbReference type="Proteomes" id="UP000037460">
    <property type="component" value="Unassembled WGS sequence"/>
</dbReference>
<dbReference type="Gene3D" id="2.60.120.330">
    <property type="entry name" value="B-lactam Antibiotic, Isopenicillin N Synthase, Chain"/>
    <property type="match status" value="1"/>
</dbReference>
<dbReference type="PANTHER" id="PTHR12366">
    <property type="entry name" value="ASPARTYL/ASPARAGINYL BETA-HYDROXYLASE"/>
    <property type="match status" value="1"/>
</dbReference>
<dbReference type="InterPro" id="IPR039038">
    <property type="entry name" value="ASPH"/>
</dbReference>
<comment type="caution">
    <text evidence="3">The sequence shown here is derived from an EMBL/GenBank/DDBJ whole genome shotgun (WGS) entry which is preliminary data.</text>
</comment>
<dbReference type="GO" id="GO:0062101">
    <property type="term" value="F:peptidyl-aspartic acid 3-dioxygenase activity"/>
    <property type="evidence" value="ECO:0007669"/>
    <property type="project" value="InterPro"/>
</dbReference>
<name>A0A0M0K2R0_9EUKA</name>